<evidence type="ECO:0000256" key="1">
    <source>
        <dbReference type="ARBA" id="ARBA00004141"/>
    </source>
</evidence>
<dbReference type="InterPro" id="IPR038076">
    <property type="entry name" value="MgtE_N_sf"/>
</dbReference>
<comment type="similarity">
    <text evidence="2 9">Belongs to the SLC41A transporter family.</text>
</comment>
<evidence type="ECO:0000256" key="9">
    <source>
        <dbReference type="RuleBase" id="RU362011"/>
    </source>
</evidence>
<keyword evidence="6 9" id="KW-1133">Transmembrane helix</keyword>
<evidence type="ECO:0000256" key="4">
    <source>
        <dbReference type="ARBA" id="ARBA00022692"/>
    </source>
</evidence>
<feature type="transmembrane region" description="Helical" evidence="9">
    <location>
        <begin position="391"/>
        <end position="412"/>
    </location>
</feature>
<feature type="domain" description="CBS" evidence="10">
    <location>
        <begin position="207"/>
        <end position="265"/>
    </location>
</feature>
<sequence>MPDPKEVRILSPREALSDLFESGTYNQIKNLLDSLRPADIAALLESSPPKERTIIWNLIPDDEQSEILQQVDPDVIPDLLADKSAEELLPLLEQIVSDDDLTDILQHLPDAITYQVLQSMDSQDRARVENLLSYPEDTAGGLMDTDTISVRPRVTLDVVLRYLRRHTELPQMTDYLVVVNSNDEYIGLLPISTLLVSDPSMTVREMMVTEIEPIQASAHRSEVAALFQRYDLVSAPVVGPTGKLLGRITIDDVVDVIVDEADHSLLGMAGLTEDEDTFAPIMRTARSRAVWLGANLMTAFLASAVINIFEETIAKVVALAVLMPIVASMGGVAGSQTLTLVIRSMAQGQLVESNKRWLMNRELAVGAINGALWAVIVAAAASAVFGDYMLGLIIATALIINIVVAALAGALLPGILKNLGIDPAIAGSVVLTTITDVVGFMSFLGLATLFYR</sequence>
<evidence type="ECO:0000256" key="3">
    <source>
        <dbReference type="ARBA" id="ARBA00022448"/>
    </source>
</evidence>
<dbReference type="Gene3D" id="1.10.357.20">
    <property type="entry name" value="SLC41 divalent cation transporters, integral membrane domain"/>
    <property type="match status" value="1"/>
</dbReference>
<evidence type="ECO:0000256" key="8">
    <source>
        <dbReference type="PROSITE-ProRule" id="PRU00703"/>
    </source>
</evidence>
<feature type="transmembrane region" description="Helical" evidence="9">
    <location>
        <begin position="424"/>
        <end position="451"/>
    </location>
</feature>
<keyword evidence="7 9" id="KW-0472">Membrane</keyword>
<dbReference type="GO" id="GO:0015095">
    <property type="term" value="F:magnesium ion transmembrane transporter activity"/>
    <property type="evidence" value="ECO:0007669"/>
    <property type="project" value="UniProtKB-UniRule"/>
</dbReference>
<dbReference type="SMART" id="SM00924">
    <property type="entry name" value="MgtE_N"/>
    <property type="match status" value="1"/>
</dbReference>
<dbReference type="NCBIfam" id="TIGR00400">
    <property type="entry name" value="mgtE"/>
    <property type="match status" value="1"/>
</dbReference>
<comment type="subunit">
    <text evidence="9">Homodimer.</text>
</comment>
<evidence type="ECO:0000313" key="12">
    <source>
        <dbReference type="Proteomes" id="UP000754644"/>
    </source>
</evidence>
<dbReference type="Proteomes" id="UP000754644">
    <property type="component" value="Unassembled WGS sequence"/>
</dbReference>
<feature type="transmembrane region" description="Helical" evidence="9">
    <location>
        <begin position="289"/>
        <end position="309"/>
    </location>
</feature>
<protein>
    <recommendedName>
        <fullName evidence="9">Magnesium transporter MgtE</fullName>
    </recommendedName>
</protein>
<dbReference type="Gene3D" id="3.10.580.10">
    <property type="entry name" value="CBS-domain"/>
    <property type="match status" value="1"/>
</dbReference>
<keyword evidence="9" id="KW-0479">Metal-binding</keyword>
<dbReference type="InterPro" id="IPR006669">
    <property type="entry name" value="MgtE_transporter"/>
</dbReference>
<feature type="transmembrane region" description="Helical" evidence="9">
    <location>
        <begin position="363"/>
        <end position="385"/>
    </location>
</feature>
<dbReference type="Pfam" id="PF01769">
    <property type="entry name" value="MgtE"/>
    <property type="match status" value="1"/>
</dbReference>
<evidence type="ECO:0000259" key="10">
    <source>
        <dbReference type="PROSITE" id="PS51371"/>
    </source>
</evidence>
<evidence type="ECO:0000256" key="7">
    <source>
        <dbReference type="ARBA" id="ARBA00023136"/>
    </source>
</evidence>
<dbReference type="InterPro" id="IPR006667">
    <property type="entry name" value="SLC41_membr_dom"/>
</dbReference>
<keyword evidence="9" id="KW-1003">Cell membrane</keyword>
<evidence type="ECO:0000313" key="11">
    <source>
        <dbReference type="EMBL" id="NQV66533.1"/>
    </source>
</evidence>
<dbReference type="EMBL" id="JABMOJ010000535">
    <property type="protein sequence ID" value="NQV66533.1"/>
    <property type="molecule type" value="Genomic_DNA"/>
</dbReference>
<evidence type="ECO:0000256" key="6">
    <source>
        <dbReference type="ARBA" id="ARBA00022989"/>
    </source>
</evidence>
<dbReference type="GO" id="GO:0046872">
    <property type="term" value="F:metal ion binding"/>
    <property type="evidence" value="ECO:0007669"/>
    <property type="project" value="UniProtKB-KW"/>
</dbReference>
<dbReference type="SUPFAM" id="SSF54631">
    <property type="entry name" value="CBS-domain pair"/>
    <property type="match status" value="1"/>
</dbReference>
<dbReference type="CDD" id="cd04606">
    <property type="entry name" value="CBS_pair_Mg_transporter"/>
    <property type="match status" value="1"/>
</dbReference>
<dbReference type="Gene3D" id="1.25.60.10">
    <property type="entry name" value="MgtE N-terminal domain-like"/>
    <property type="match status" value="1"/>
</dbReference>
<evidence type="ECO:0000256" key="5">
    <source>
        <dbReference type="ARBA" id="ARBA00022842"/>
    </source>
</evidence>
<keyword evidence="8" id="KW-0129">CBS domain</keyword>
<gene>
    <name evidence="11" type="primary">mgtE</name>
    <name evidence="11" type="ORF">HQ497_14325</name>
</gene>
<keyword evidence="3 9" id="KW-0813">Transport</keyword>
<comment type="caution">
    <text evidence="11">The sequence shown here is derived from an EMBL/GenBank/DDBJ whole genome shotgun (WGS) entry which is preliminary data.</text>
</comment>
<dbReference type="InterPro" id="IPR046342">
    <property type="entry name" value="CBS_dom_sf"/>
</dbReference>
<proteinExistence type="inferred from homology"/>
<dbReference type="AlphaFoldDB" id="A0A972VZK1"/>
<dbReference type="PROSITE" id="PS51371">
    <property type="entry name" value="CBS"/>
    <property type="match status" value="1"/>
</dbReference>
<dbReference type="PANTHER" id="PTHR43773:SF1">
    <property type="entry name" value="MAGNESIUM TRANSPORTER MGTE"/>
    <property type="match status" value="1"/>
</dbReference>
<dbReference type="PANTHER" id="PTHR43773">
    <property type="entry name" value="MAGNESIUM TRANSPORTER MGTE"/>
    <property type="match status" value="1"/>
</dbReference>
<dbReference type="SUPFAM" id="SSF161093">
    <property type="entry name" value="MgtE membrane domain-like"/>
    <property type="match status" value="1"/>
</dbReference>
<accession>A0A972VZK1</accession>
<dbReference type="InterPro" id="IPR000644">
    <property type="entry name" value="CBS_dom"/>
</dbReference>
<keyword evidence="4 9" id="KW-0812">Transmembrane</keyword>
<dbReference type="Pfam" id="PF03448">
    <property type="entry name" value="MgtE_N"/>
    <property type="match status" value="1"/>
</dbReference>
<feature type="transmembrane region" description="Helical" evidence="9">
    <location>
        <begin position="321"/>
        <end position="342"/>
    </location>
</feature>
<dbReference type="Pfam" id="PF00571">
    <property type="entry name" value="CBS"/>
    <property type="match status" value="2"/>
</dbReference>
<dbReference type="InterPro" id="IPR006668">
    <property type="entry name" value="Mg_transptr_MgtE_intracell_dom"/>
</dbReference>
<dbReference type="SUPFAM" id="SSF158791">
    <property type="entry name" value="MgtE N-terminal domain-like"/>
    <property type="match status" value="1"/>
</dbReference>
<dbReference type="GO" id="GO:0005886">
    <property type="term" value="C:plasma membrane"/>
    <property type="evidence" value="ECO:0007669"/>
    <property type="project" value="UniProtKB-SubCell"/>
</dbReference>
<comment type="subcellular location">
    <subcellularLocation>
        <location evidence="9">Cell membrane</location>
        <topology evidence="9">Multi-pass membrane protein</topology>
    </subcellularLocation>
    <subcellularLocation>
        <location evidence="1">Membrane</location>
        <topology evidence="1">Multi-pass membrane protein</topology>
    </subcellularLocation>
</comment>
<evidence type="ECO:0000256" key="2">
    <source>
        <dbReference type="ARBA" id="ARBA00009749"/>
    </source>
</evidence>
<organism evidence="11 12">
    <name type="scientific">SAR86 cluster bacterium</name>
    <dbReference type="NCBI Taxonomy" id="2030880"/>
    <lineage>
        <taxon>Bacteria</taxon>
        <taxon>Pseudomonadati</taxon>
        <taxon>Pseudomonadota</taxon>
        <taxon>Gammaproteobacteria</taxon>
        <taxon>SAR86 cluster</taxon>
    </lineage>
</organism>
<keyword evidence="5 9" id="KW-0460">Magnesium</keyword>
<dbReference type="InterPro" id="IPR036739">
    <property type="entry name" value="SLC41_membr_dom_sf"/>
</dbReference>
<comment type="function">
    <text evidence="9">Acts as a magnesium transporter.</text>
</comment>
<name>A0A972VZK1_9GAMM</name>
<reference evidence="11" key="1">
    <citation type="submission" date="2020-05" db="EMBL/GenBank/DDBJ databases">
        <title>Sulfur intermediates as new biogeochemical hubs in an aquatic model microbial ecosystem.</title>
        <authorList>
            <person name="Vigneron A."/>
        </authorList>
    </citation>
    <scope>NUCLEOTIDE SEQUENCE</scope>
    <source>
        <strain evidence="11">Bin.250</strain>
    </source>
</reference>